<sequence>MNPSKIRIVLKKKLSDKSLINSTIRILLNEIYWMASDTQLKAAIGTYKTLSKLMTKSFEQKKKYVQIQQQQNKSNSPVKNLNTSEKTSNEILSKFDIKETSIHLQISNLNIHLYADDNYSDCPSY</sequence>
<reference evidence="1 2" key="1">
    <citation type="journal article" date="2018" name="Sci. Rep.">
        <title>Genomic signatures of local adaptation to the degree of environmental predictability in rotifers.</title>
        <authorList>
            <person name="Franch-Gras L."/>
            <person name="Hahn C."/>
            <person name="Garcia-Roger E.M."/>
            <person name="Carmona M.J."/>
            <person name="Serra M."/>
            <person name="Gomez A."/>
        </authorList>
    </citation>
    <scope>NUCLEOTIDE SEQUENCE [LARGE SCALE GENOMIC DNA]</scope>
    <source>
        <strain evidence="1">HYR1</strain>
    </source>
</reference>
<name>A0A3M7PH84_BRAPC</name>
<gene>
    <name evidence="1" type="ORF">BpHYR1_045102</name>
</gene>
<dbReference type="Pfam" id="PF24917">
    <property type="entry name" value="BLTP3A_B"/>
    <property type="match status" value="1"/>
</dbReference>
<evidence type="ECO:0000313" key="2">
    <source>
        <dbReference type="Proteomes" id="UP000276133"/>
    </source>
</evidence>
<comment type="caution">
    <text evidence="1">The sequence shown here is derived from an EMBL/GenBank/DDBJ whole genome shotgun (WGS) entry which is preliminary data.</text>
</comment>
<accession>A0A3M7PH84</accession>
<keyword evidence="2" id="KW-1185">Reference proteome</keyword>
<dbReference type="Proteomes" id="UP000276133">
    <property type="component" value="Unassembled WGS sequence"/>
</dbReference>
<evidence type="ECO:0000313" key="1">
    <source>
        <dbReference type="EMBL" id="RMZ98412.1"/>
    </source>
</evidence>
<dbReference type="PANTHER" id="PTHR22774:SF11">
    <property type="entry name" value="CHOREIN N-TERMINAL DOMAIN-CONTAINING PROTEIN"/>
    <property type="match status" value="1"/>
</dbReference>
<dbReference type="EMBL" id="REGN01010790">
    <property type="protein sequence ID" value="RMZ98412.1"/>
    <property type="molecule type" value="Genomic_DNA"/>
</dbReference>
<dbReference type="PANTHER" id="PTHR22774">
    <property type="entry name" value="CHOREIN N-TERMINAL DOMAIN-CONTAINING PROTEIN"/>
    <property type="match status" value="1"/>
</dbReference>
<protein>
    <submittedName>
        <fullName evidence="1">UHRF1-binding 1-like</fullName>
    </submittedName>
</protein>
<dbReference type="InterPro" id="IPR026728">
    <property type="entry name" value="BLTP3A/B"/>
</dbReference>
<dbReference type="OrthoDB" id="43807at2759"/>
<proteinExistence type="predicted"/>
<dbReference type="AlphaFoldDB" id="A0A3M7PH84"/>
<organism evidence="1 2">
    <name type="scientific">Brachionus plicatilis</name>
    <name type="common">Marine rotifer</name>
    <name type="synonym">Brachionus muelleri</name>
    <dbReference type="NCBI Taxonomy" id="10195"/>
    <lineage>
        <taxon>Eukaryota</taxon>
        <taxon>Metazoa</taxon>
        <taxon>Spiralia</taxon>
        <taxon>Gnathifera</taxon>
        <taxon>Rotifera</taxon>
        <taxon>Eurotatoria</taxon>
        <taxon>Monogononta</taxon>
        <taxon>Pseudotrocha</taxon>
        <taxon>Ploima</taxon>
        <taxon>Brachionidae</taxon>
        <taxon>Brachionus</taxon>
    </lineage>
</organism>